<reference evidence="2" key="1">
    <citation type="submission" date="2020-12" db="EMBL/GenBank/DDBJ databases">
        <title>Desulfobium dissulfuricans gen. nov., sp. nov., a novel mesophilic, sulfate-reducing bacterium isolated from a deep-sea hydrothermal vent.</title>
        <authorList>
            <person name="Hashimoto Y."/>
            <person name="Tame A."/>
            <person name="Sawayama S."/>
            <person name="Miyazaki J."/>
            <person name="Takai K."/>
            <person name="Nakagawa S."/>
        </authorList>
    </citation>
    <scope>NUCLEOTIDE SEQUENCE</scope>
    <source>
        <strain evidence="2">GF1</strain>
    </source>
</reference>
<dbReference type="KEGG" id="ddu:GF1_32060"/>
<dbReference type="Proteomes" id="UP001063350">
    <property type="component" value="Chromosome"/>
</dbReference>
<evidence type="ECO:0000256" key="1">
    <source>
        <dbReference type="SAM" id="Phobius"/>
    </source>
</evidence>
<gene>
    <name evidence="2" type="ORF">GF1_32060</name>
</gene>
<keyword evidence="1" id="KW-0812">Transmembrane</keyword>
<evidence type="ECO:0000313" key="3">
    <source>
        <dbReference type="Proteomes" id="UP001063350"/>
    </source>
</evidence>
<dbReference type="EMBL" id="AP024233">
    <property type="protein sequence ID" value="BCO10830.1"/>
    <property type="molecule type" value="Genomic_DNA"/>
</dbReference>
<organism evidence="2 3">
    <name type="scientific">Desulfolithobacter dissulfuricans</name>
    <dbReference type="NCBI Taxonomy" id="2795293"/>
    <lineage>
        <taxon>Bacteria</taxon>
        <taxon>Pseudomonadati</taxon>
        <taxon>Thermodesulfobacteriota</taxon>
        <taxon>Desulfobulbia</taxon>
        <taxon>Desulfobulbales</taxon>
        <taxon>Desulfobulbaceae</taxon>
        <taxon>Desulfolithobacter</taxon>
    </lineage>
</organism>
<evidence type="ECO:0000313" key="2">
    <source>
        <dbReference type="EMBL" id="BCO10830.1"/>
    </source>
</evidence>
<feature type="transmembrane region" description="Helical" evidence="1">
    <location>
        <begin position="20"/>
        <end position="48"/>
    </location>
</feature>
<dbReference type="AlphaFoldDB" id="A0A915U4B8"/>
<keyword evidence="1" id="KW-0472">Membrane</keyword>
<feature type="transmembrane region" description="Helical" evidence="1">
    <location>
        <begin position="138"/>
        <end position="155"/>
    </location>
</feature>
<name>A0A915U4B8_9BACT</name>
<proteinExistence type="predicted"/>
<feature type="transmembrane region" description="Helical" evidence="1">
    <location>
        <begin position="94"/>
        <end position="117"/>
    </location>
</feature>
<keyword evidence="3" id="KW-1185">Reference proteome</keyword>
<sequence length="195" mass="21685">MDFGYHMERAWQVFARFLPSVLLLTLALIGMSMITLGIMAPVCTAGYMQSLLLALREDRRPEVRDLFSQMRLFFPLLGFGILVTLVLLTSFALLVLLGLLAMVAVSFACLYLVPLMTDRNMGLFEALAESWRMAVQKPLAEQFAVVAVYVVLTSIGNSTGLGALFTQPFATLFVLSVYEVKRRRLLPEPPPPPIP</sequence>
<keyword evidence="1" id="KW-1133">Transmembrane helix</keyword>
<feature type="transmembrane region" description="Helical" evidence="1">
    <location>
        <begin position="69"/>
        <end position="88"/>
    </location>
</feature>
<protein>
    <submittedName>
        <fullName evidence="2">Uncharacterized protein</fullName>
    </submittedName>
</protein>
<dbReference type="RefSeq" id="WP_267927543.1">
    <property type="nucleotide sequence ID" value="NZ_AP024233.1"/>
</dbReference>
<accession>A0A915U4B8</accession>